<accession>A0A7R9D4N8</accession>
<evidence type="ECO:0000256" key="9">
    <source>
        <dbReference type="SAM" id="Phobius"/>
    </source>
</evidence>
<evidence type="ECO:0000256" key="5">
    <source>
        <dbReference type="ARBA" id="ARBA00022723"/>
    </source>
</evidence>
<dbReference type="PANTHER" id="PTHR23292:SF6">
    <property type="entry name" value="FI16602P1-RELATED"/>
    <property type="match status" value="1"/>
</dbReference>
<evidence type="ECO:0000256" key="1">
    <source>
        <dbReference type="ARBA" id="ARBA00004414"/>
    </source>
</evidence>
<keyword evidence="9" id="KW-0812">Transmembrane</keyword>
<evidence type="ECO:0000259" key="10">
    <source>
        <dbReference type="PROSITE" id="PS51837"/>
    </source>
</evidence>
<dbReference type="PROSITE" id="PS51837">
    <property type="entry name" value="LITAF"/>
    <property type="match status" value="1"/>
</dbReference>
<dbReference type="EMBL" id="OC320419">
    <property type="protein sequence ID" value="CAD7408039.1"/>
    <property type="molecule type" value="Genomic_DNA"/>
</dbReference>
<keyword evidence="6" id="KW-0862">Zinc</keyword>
<dbReference type="PANTHER" id="PTHR23292">
    <property type="entry name" value="LIPOPOLYSACCHARIDE-INDUCED TUMOR NECROSIS FACTOR-ALPHA FACTOR"/>
    <property type="match status" value="1"/>
</dbReference>
<evidence type="ECO:0000256" key="4">
    <source>
        <dbReference type="ARBA" id="ARBA00005975"/>
    </source>
</evidence>
<comment type="subcellular location">
    <subcellularLocation>
        <location evidence="2">Endosome membrane</location>
        <topology evidence="2">Peripheral membrane protein</topology>
    </subcellularLocation>
    <subcellularLocation>
        <location evidence="1">Late endosome membrane</location>
    </subcellularLocation>
    <subcellularLocation>
        <location evidence="3">Lysosome membrane</location>
        <topology evidence="3">Peripheral membrane protein</topology>
        <orientation evidence="3">Cytoplasmic side</orientation>
    </subcellularLocation>
</comment>
<evidence type="ECO:0000313" key="11">
    <source>
        <dbReference type="EMBL" id="CAD7408039.1"/>
    </source>
</evidence>
<dbReference type="SMART" id="SM00714">
    <property type="entry name" value="LITAF"/>
    <property type="match status" value="1"/>
</dbReference>
<protein>
    <recommendedName>
        <fullName evidence="10">LITAF domain-containing protein</fullName>
    </recommendedName>
</protein>
<keyword evidence="7 9" id="KW-0472">Membrane</keyword>
<feature type="region of interest" description="Disordered" evidence="8">
    <location>
        <begin position="54"/>
        <end position="76"/>
    </location>
</feature>
<evidence type="ECO:0000256" key="2">
    <source>
        <dbReference type="ARBA" id="ARBA00004481"/>
    </source>
</evidence>
<reference evidence="11" key="1">
    <citation type="submission" date="2020-11" db="EMBL/GenBank/DDBJ databases">
        <authorList>
            <person name="Tran Van P."/>
        </authorList>
    </citation>
    <scope>NUCLEOTIDE SEQUENCE</scope>
</reference>
<dbReference type="GO" id="GO:0005765">
    <property type="term" value="C:lysosomal membrane"/>
    <property type="evidence" value="ECO:0007669"/>
    <property type="project" value="UniProtKB-SubCell"/>
</dbReference>
<evidence type="ECO:0000256" key="8">
    <source>
        <dbReference type="SAM" id="MobiDB-lite"/>
    </source>
</evidence>
<dbReference type="InterPro" id="IPR006629">
    <property type="entry name" value="LITAF"/>
</dbReference>
<comment type="similarity">
    <text evidence="4">Belongs to the CDIP1/LITAF family.</text>
</comment>
<keyword evidence="5" id="KW-0479">Metal-binding</keyword>
<keyword evidence="9" id="KW-1133">Transmembrane helix</keyword>
<feature type="domain" description="LITAF" evidence="10">
    <location>
        <begin position="90"/>
        <end position="170"/>
    </location>
</feature>
<dbReference type="AlphaFoldDB" id="A0A7R9D4N8"/>
<evidence type="ECO:0000256" key="6">
    <source>
        <dbReference type="ARBA" id="ARBA00022833"/>
    </source>
</evidence>
<organism evidence="11">
    <name type="scientific">Timema cristinae</name>
    <name type="common">Walking stick</name>
    <dbReference type="NCBI Taxonomy" id="61476"/>
    <lineage>
        <taxon>Eukaryota</taxon>
        <taxon>Metazoa</taxon>
        <taxon>Ecdysozoa</taxon>
        <taxon>Arthropoda</taxon>
        <taxon>Hexapoda</taxon>
        <taxon>Insecta</taxon>
        <taxon>Pterygota</taxon>
        <taxon>Neoptera</taxon>
        <taxon>Polyneoptera</taxon>
        <taxon>Phasmatodea</taxon>
        <taxon>Timematodea</taxon>
        <taxon>Timematoidea</taxon>
        <taxon>Timematidae</taxon>
        <taxon>Timema</taxon>
    </lineage>
</organism>
<feature type="transmembrane region" description="Helical" evidence="9">
    <location>
        <begin position="127"/>
        <end position="146"/>
    </location>
</feature>
<name>A0A7R9D4N8_TIMCR</name>
<sequence>MNTILSDYYLVLMTSVDKIPSWSQCEVSETRLHNIAAITVVNIFVMRRKEELRKQGEKGKKEASRRKAEKKDFDHDYPTSGKKSVFAFLAPPKKEKLEYKIGRTSERMTCPNCGCAIKTNTKHTMTMGTYVATILLIPLMLCWVPMTMKKFQNVRHYCPVCEAFLGVCPPGKNLDVRVVYSDDSGDGLYYWRLTAVVELSHLPVVSTTGVSQAMVESNRPSSGLYYWRLTAMVSKPPVSGESNDRSDA</sequence>
<proteinExistence type="inferred from homology"/>
<evidence type="ECO:0000256" key="7">
    <source>
        <dbReference type="ARBA" id="ARBA00023136"/>
    </source>
</evidence>
<gene>
    <name evidence="11" type="ORF">TCEB3V08_LOCUS9327</name>
</gene>
<dbReference type="InterPro" id="IPR037519">
    <property type="entry name" value="LITAF_fam"/>
</dbReference>
<dbReference type="GO" id="GO:0031902">
    <property type="term" value="C:late endosome membrane"/>
    <property type="evidence" value="ECO:0007669"/>
    <property type="project" value="UniProtKB-SubCell"/>
</dbReference>
<dbReference type="Pfam" id="PF10601">
    <property type="entry name" value="zf-LITAF-like"/>
    <property type="match status" value="1"/>
</dbReference>
<evidence type="ECO:0000256" key="3">
    <source>
        <dbReference type="ARBA" id="ARBA00004630"/>
    </source>
</evidence>
<dbReference type="GO" id="GO:0008270">
    <property type="term" value="F:zinc ion binding"/>
    <property type="evidence" value="ECO:0007669"/>
    <property type="project" value="TreeGrafter"/>
</dbReference>